<comment type="caution">
    <text evidence="2">The sequence shown here is derived from an EMBL/GenBank/DDBJ whole genome shotgun (WGS) entry which is preliminary data.</text>
</comment>
<feature type="signal peptide" evidence="1">
    <location>
        <begin position="1"/>
        <end position="24"/>
    </location>
</feature>
<keyword evidence="3" id="KW-1185">Reference proteome</keyword>
<name>A0A244CS57_PSEDV</name>
<proteinExistence type="predicted"/>
<sequence length="111" mass="12566">MLKRALFPVLLCSVLGLASPSSYADLTQVPLPDNFDVRMKLDDEYPMILTGYVKSTAEGVMQFYFAQLGDPINMVEDIGRQTLFYKQSSQSIKISVYQQSDWTEVNVMVTQ</sequence>
<accession>A0A244CS57</accession>
<dbReference type="AlphaFoldDB" id="A0A244CS57"/>
<gene>
    <name evidence="2" type="ORF">B1199_08960</name>
</gene>
<dbReference type="RefSeq" id="WP_086743750.1">
    <property type="nucleotide sequence ID" value="NZ_MWPV01000002.1"/>
</dbReference>
<evidence type="ECO:0000256" key="1">
    <source>
        <dbReference type="SAM" id="SignalP"/>
    </source>
</evidence>
<organism evidence="2 3">
    <name type="scientific">Pseudoalteromonas ulvae</name>
    <dbReference type="NCBI Taxonomy" id="107327"/>
    <lineage>
        <taxon>Bacteria</taxon>
        <taxon>Pseudomonadati</taxon>
        <taxon>Pseudomonadota</taxon>
        <taxon>Gammaproteobacteria</taxon>
        <taxon>Alteromonadales</taxon>
        <taxon>Pseudoalteromonadaceae</taxon>
        <taxon>Pseudoalteromonas</taxon>
    </lineage>
</organism>
<evidence type="ECO:0000313" key="3">
    <source>
        <dbReference type="Proteomes" id="UP000194841"/>
    </source>
</evidence>
<keyword evidence="1" id="KW-0732">Signal</keyword>
<protein>
    <submittedName>
        <fullName evidence="2">Uncharacterized protein</fullName>
    </submittedName>
</protein>
<dbReference type="OrthoDB" id="6293568at2"/>
<dbReference type="Proteomes" id="UP000194841">
    <property type="component" value="Unassembled WGS sequence"/>
</dbReference>
<dbReference type="EMBL" id="MWPV01000002">
    <property type="protein sequence ID" value="OUL58447.1"/>
    <property type="molecule type" value="Genomic_DNA"/>
</dbReference>
<feature type="chain" id="PRO_5011226986" evidence="1">
    <location>
        <begin position="25"/>
        <end position="111"/>
    </location>
</feature>
<reference evidence="2 3" key="1">
    <citation type="submission" date="2017-02" db="EMBL/GenBank/DDBJ databases">
        <title>Pseudoalteromonas ulvae TC14 Genome.</title>
        <authorList>
            <person name="Molmeret M."/>
        </authorList>
    </citation>
    <scope>NUCLEOTIDE SEQUENCE [LARGE SCALE GENOMIC DNA]</scope>
    <source>
        <strain evidence="2">TC14</strain>
    </source>
</reference>
<evidence type="ECO:0000313" key="2">
    <source>
        <dbReference type="EMBL" id="OUL58447.1"/>
    </source>
</evidence>